<dbReference type="Proteomes" id="UP000251047">
    <property type="component" value="Unassembled WGS sequence"/>
</dbReference>
<protein>
    <submittedName>
        <fullName evidence="2">Serine/threonine protein phosphatase</fullName>
    </submittedName>
</protein>
<proteinExistence type="predicted"/>
<dbReference type="OrthoDB" id="9013891at2"/>
<dbReference type="EMBL" id="PHQP01000130">
    <property type="protein sequence ID" value="RAV32803.1"/>
    <property type="molecule type" value="Genomic_DNA"/>
</dbReference>
<evidence type="ECO:0000259" key="1">
    <source>
        <dbReference type="Pfam" id="PF00149"/>
    </source>
</evidence>
<name>A0A364V814_9CORY</name>
<comment type="caution">
    <text evidence="2">The sequence shown here is derived from an EMBL/GenBank/DDBJ whole genome shotgun (WGS) entry which is preliminary data.</text>
</comment>
<dbReference type="GO" id="GO:0016787">
    <property type="term" value="F:hydrolase activity"/>
    <property type="evidence" value="ECO:0007669"/>
    <property type="project" value="InterPro"/>
</dbReference>
<reference evidence="2 3" key="1">
    <citation type="journal article" date="2018" name="Syst. Appl. Microbiol.">
        <title>Corynebacterium heidelbergense sp. nov., isolated from the preen glands of Egyptian geese (Alopochen aegyptiacus).</title>
        <authorList>
            <person name="Braun M.S."/>
            <person name="Wang E."/>
            <person name="Zimmermann S."/>
            <person name="Wink M."/>
        </authorList>
    </citation>
    <scope>NUCLEOTIDE SEQUENCE [LARGE SCALE GENOMIC DNA]</scope>
    <source>
        <strain evidence="2 3">DSM 104638</strain>
    </source>
</reference>
<evidence type="ECO:0000313" key="3">
    <source>
        <dbReference type="Proteomes" id="UP000251047"/>
    </source>
</evidence>
<organism evidence="2 3">
    <name type="scientific">Corynebacterium heidelbergense</name>
    <dbReference type="NCBI Taxonomy" id="2055947"/>
    <lineage>
        <taxon>Bacteria</taxon>
        <taxon>Bacillati</taxon>
        <taxon>Actinomycetota</taxon>
        <taxon>Actinomycetes</taxon>
        <taxon>Mycobacteriales</taxon>
        <taxon>Corynebacteriaceae</taxon>
        <taxon>Corynebacterium</taxon>
    </lineage>
</organism>
<dbReference type="PANTHER" id="PTHR36492">
    <property type="match status" value="1"/>
</dbReference>
<dbReference type="InterPro" id="IPR052963">
    <property type="entry name" value="Pantetheine_PDE"/>
</dbReference>
<evidence type="ECO:0000313" key="2">
    <source>
        <dbReference type="EMBL" id="RAV32803.1"/>
    </source>
</evidence>
<dbReference type="InterPro" id="IPR004843">
    <property type="entry name" value="Calcineurin-like_PHP"/>
</dbReference>
<accession>A0A364V814</accession>
<dbReference type="PANTHER" id="PTHR36492:SF2">
    <property type="entry name" value="[ACYL-CARRIER-PROTEIN] PHOSPHODIESTERASE PPTH"/>
    <property type="match status" value="1"/>
</dbReference>
<dbReference type="InterPro" id="IPR029052">
    <property type="entry name" value="Metallo-depent_PP-like"/>
</dbReference>
<feature type="domain" description="Calcineurin-like phosphoesterase" evidence="1">
    <location>
        <begin position="2"/>
        <end position="223"/>
    </location>
</feature>
<sequence>MWAVSDLHMAALGNRGVVHKFIRPTHPKDWLIVAGDIAENLGTIRRTLNDLCATFQQVIYTPGNHEIYARSTDRFTGKDKYEAVIRSARSAGASTPEDPYLSFAGHRIVPLFTLYDHSWRAPDTTRDQALSAAQERGIVLTDHHAIAPYVDIPLWCHERLHYSVDRLSEVTEPTVLVNHWPLAREMMAGVRHEEIALWSGTRHTQGWPKRYRASTVIHGHLHLPVRRNIDGVTHVEVSLGYPREWQYTLRPRLHRGLWPYPVLTEEVEQ</sequence>
<dbReference type="Pfam" id="PF00149">
    <property type="entry name" value="Metallophos"/>
    <property type="match status" value="1"/>
</dbReference>
<dbReference type="Gene3D" id="3.60.21.10">
    <property type="match status" value="1"/>
</dbReference>
<dbReference type="AlphaFoldDB" id="A0A364V814"/>
<gene>
    <name evidence="2" type="ORF">CWC39_10200</name>
</gene>
<dbReference type="SUPFAM" id="SSF56300">
    <property type="entry name" value="Metallo-dependent phosphatases"/>
    <property type="match status" value="1"/>
</dbReference>